<feature type="compositionally biased region" description="Polar residues" evidence="1">
    <location>
        <begin position="424"/>
        <end position="441"/>
    </location>
</feature>
<sequence>MSPDLVEEHSQPLDNMSLDLVEEHSQALDNMSPDLVEEHSQPLDNMSLDLVEEHSQATDNGEDPQATGYGKCQADRKMRGKPGSKVGSVAIMDGITLGFRKDMIPELQDDSQRVDVTLLIAILANFLPPPPAHNTTTTTTTRATDGITVHRSPLRPSQLNTARYLNMIMQKAQVKCTNGTEGQNHVRSESSSWQPLKAWMPFRALSKAEREVLDGPFSGAEKFFTEEMYFYGKMAEYRDQVDEAKAMRISAVSLLDATESEAKDIEQGENQLVFGIPELWVETERWGDMLLSDCYQENLIGVVCDEVHKTPSWGMARKGVKAFRECFGRLAELRSLCRNDMTEQFQLQGLDTEVEHEESLEILPLPSNPVAYDSSEFSALFDADTFVYPSTSLDDTVEYEHDSDATFCFEDGCEPAAVAHTASDPDSSTGGNTSRDMFESSASVPAAVVPLQLAHTASDSDISMVWDMGSDMFESSSSE</sequence>
<gene>
    <name evidence="2" type="primary">Hypp8187</name>
    <name evidence="2" type="ORF">BLAG_LOCUS9836</name>
</gene>
<evidence type="ECO:0000313" key="3">
    <source>
        <dbReference type="Proteomes" id="UP000838412"/>
    </source>
</evidence>
<accession>A0A8K0EF27</accession>
<name>A0A8K0EF27_BRALA</name>
<dbReference type="InterPro" id="IPR027417">
    <property type="entry name" value="P-loop_NTPase"/>
</dbReference>
<evidence type="ECO:0000256" key="1">
    <source>
        <dbReference type="SAM" id="MobiDB-lite"/>
    </source>
</evidence>
<evidence type="ECO:0000313" key="2">
    <source>
        <dbReference type="EMBL" id="CAH1248513.1"/>
    </source>
</evidence>
<keyword evidence="3" id="KW-1185">Reference proteome</keyword>
<feature type="region of interest" description="Disordered" evidence="1">
    <location>
        <begin position="419"/>
        <end position="441"/>
    </location>
</feature>
<organism evidence="2 3">
    <name type="scientific">Branchiostoma lanceolatum</name>
    <name type="common">Common lancelet</name>
    <name type="synonym">Amphioxus lanceolatum</name>
    <dbReference type="NCBI Taxonomy" id="7740"/>
    <lineage>
        <taxon>Eukaryota</taxon>
        <taxon>Metazoa</taxon>
        <taxon>Chordata</taxon>
        <taxon>Cephalochordata</taxon>
        <taxon>Leptocardii</taxon>
        <taxon>Amphioxiformes</taxon>
        <taxon>Branchiostomatidae</taxon>
        <taxon>Branchiostoma</taxon>
    </lineage>
</organism>
<protein>
    <submittedName>
        <fullName evidence="2">Hypp8187 protein</fullName>
    </submittedName>
</protein>
<dbReference type="Proteomes" id="UP000838412">
    <property type="component" value="Chromosome 16"/>
</dbReference>
<dbReference type="Gene3D" id="3.40.50.300">
    <property type="entry name" value="P-loop containing nucleotide triphosphate hydrolases"/>
    <property type="match status" value="1"/>
</dbReference>
<dbReference type="AlphaFoldDB" id="A0A8K0EF27"/>
<feature type="region of interest" description="Disordered" evidence="1">
    <location>
        <begin position="54"/>
        <end position="85"/>
    </location>
</feature>
<dbReference type="EMBL" id="OV696701">
    <property type="protein sequence ID" value="CAH1248513.1"/>
    <property type="molecule type" value="Genomic_DNA"/>
</dbReference>
<proteinExistence type="predicted"/>
<dbReference type="OrthoDB" id="6139146at2759"/>
<reference evidence="2" key="1">
    <citation type="submission" date="2022-01" db="EMBL/GenBank/DDBJ databases">
        <authorList>
            <person name="Braso-Vives M."/>
        </authorList>
    </citation>
    <scope>NUCLEOTIDE SEQUENCE</scope>
</reference>